<sequence length="212" mass="23122">MTAPIKIYGPSFSTFVRSVMMACELKGLAYEVTTEVNGEEVGFHTAGHKAIHPFTKFPVLLTDQGPIAETVAILHYLENAYGGTPLYPTDAFAQAQVEQWSGISGIYVDFKIVRKVLLEFIFPQGEDGSVRMDKVEAALPGVEHGLAVVADQLAEQPYLCGNEITAADLILIPIIDYIEKAEVGNPRVAKHANLLAYIEKIRAEAFAKDILG</sequence>
<evidence type="ECO:0000259" key="2">
    <source>
        <dbReference type="PROSITE" id="PS50405"/>
    </source>
</evidence>
<dbReference type="EMBL" id="JBBMRA010000012">
    <property type="protein sequence ID" value="MEM5537271.1"/>
    <property type="molecule type" value="Genomic_DNA"/>
</dbReference>
<feature type="domain" description="GST C-terminal" evidence="2">
    <location>
        <begin position="90"/>
        <end position="212"/>
    </location>
</feature>
<dbReference type="CDD" id="cd00570">
    <property type="entry name" value="GST_N_family"/>
    <property type="match status" value="1"/>
</dbReference>
<dbReference type="InterPro" id="IPR010987">
    <property type="entry name" value="Glutathione-S-Trfase_C-like"/>
</dbReference>
<dbReference type="Gene3D" id="1.20.1050.10">
    <property type="match status" value="1"/>
</dbReference>
<dbReference type="PROSITE" id="PS50404">
    <property type="entry name" value="GST_NTER"/>
    <property type="match status" value="1"/>
</dbReference>
<proteinExistence type="predicted"/>
<dbReference type="SFLD" id="SFLDG00358">
    <property type="entry name" value="Main_(cytGST)"/>
    <property type="match status" value="1"/>
</dbReference>
<reference evidence="3 4" key="1">
    <citation type="submission" date="2024-03" db="EMBL/GenBank/DDBJ databases">
        <title>Community enrichment and isolation of bacterial strains for fucoidan degradation.</title>
        <authorList>
            <person name="Sichert A."/>
        </authorList>
    </citation>
    <scope>NUCLEOTIDE SEQUENCE [LARGE SCALE GENOMIC DNA]</scope>
    <source>
        <strain evidence="3 4">AS76</strain>
    </source>
</reference>
<accession>A0ABU9TV28</accession>
<gene>
    <name evidence="3" type="ORF">WNY58_12820</name>
</gene>
<dbReference type="SFLD" id="SFLDS00019">
    <property type="entry name" value="Glutathione_Transferase_(cytos"/>
    <property type="match status" value="1"/>
</dbReference>
<dbReference type="PROSITE" id="PS50405">
    <property type="entry name" value="GST_CTER"/>
    <property type="match status" value="1"/>
</dbReference>
<dbReference type="InterPro" id="IPR004045">
    <property type="entry name" value="Glutathione_S-Trfase_N"/>
</dbReference>
<name>A0ABU9TV28_9GAMM</name>
<dbReference type="Pfam" id="PF13417">
    <property type="entry name" value="GST_N_3"/>
    <property type="match status" value="1"/>
</dbReference>
<dbReference type="RefSeq" id="WP_342854720.1">
    <property type="nucleotide sequence ID" value="NZ_JBBMRA010000012.1"/>
</dbReference>
<dbReference type="SUPFAM" id="SSF52833">
    <property type="entry name" value="Thioredoxin-like"/>
    <property type="match status" value="1"/>
</dbReference>
<dbReference type="InterPro" id="IPR036282">
    <property type="entry name" value="Glutathione-S-Trfase_C_sf"/>
</dbReference>
<evidence type="ECO:0000313" key="4">
    <source>
        <dbReference type="Proteomes" id="UP001449225"/>
    </source>
</evidence>
<dbReference type="PANTHER" id="PTHR44051">
    <property type="entry name" value="GLUTATHIONE S-TRANSFERASE-RELATED"/>
    <property type="match status" value="1"/>
</dbReference>
<dbReference type="InterPro" id="IPR036249">
    <property type="entry name" value="Thioredoxin-like_sf"/>
</dbReference>
<keyword evidence="4" id="KW-1185">Reference proteome</keyword>
<dbReference type="SUPFAM" id="SSF47616">
    <property type="entry name" value="GST C-terminal domain-like"/>
    <property type="match status" value="1"/>
</dbReference>
<dbReference type="Gene3D" id="3.40.30.10">
    <property type="entry name" value="Glutaredoxin"/>
    <property type="match status" value="1"/>
</dbReference>
<dbReference type="Pfam" id="PF13410">
    <property type="entry name" value="GST_C_2"/>
    <property type="match status" value="1"/>
</dbReference>
<feature type="domain" description="GST N-terminal" evidence="1">
    <location>
        <begin position="3"/>
        <end position="85"/>
    </location>
</feature>
<evidence type="ECO:0000313" key="3">
    <source>
        <dbReference type="EMBL" id="MEM5537271.1"/>
    </source>
</evidence>
<dbReference type="Proteomes" id="UP001449225">
    <property type="component" value="Unassembled WGS sequence"/>
</dbReference>
<organism evidence="3 4">
    <name type="scientific">Neptuniibacter pectenicola</name>
    <dbReference type="NCBI Taxonomy" id="1806669"/>
    <lineage>
        <taxon>Bacteria</taxon>
        <taxon>Pseudomonadati</taxon>
        <taxon>Pseudomonadota</taxon>
        <taxon>Gammaproteobacteria</taxon>
        <taxon>Oceanospirillales</taxon>
        <taxon>Oceanospirillaceae</taxon>
        <taxon>Neptuniibacter</taxon>
    </lineage>
</organism>
<comment type="caution">
    <text evidence="3">The sequence shown here is derived from an EMBL/GenBank/DDBJ whole genome shotgun (WGS) entry which is preliminary data.</text>
</comment>
<dbReference type="CDD" id="cd00299">
    <property type="entry name" value="GST_C_family"/>
    <property type="match status" value="1"/>
</dbReference>
<evidence type="ECO:0000259" key="1">
    <source>
        <dbReference type="PROSITE" id="PS50404"/>
    </source>
</evidence>
<dbReference type="PANTHER" id="PTHR44051:SF8">
    <property type="entry name" value="GLUTATHIONE S-TRANSFERASE GSTA"/>
    <property type="match status" value="1"/>
</dbReference>
<dbReference type="InterPro" id="IPR040079">
    <property type="entry name" value="Glutathione_S-Trfase"/>
</dbReference>
<protein>
    <submittedName>
        <fullName evidence="3">Glutathione S-transferase family protein</fullName>
    </submittedName>
</protein>